<dbReference type="PANTHER" id="PTHR43791">
    <property type="entry name" value="PERMEASE-RELATED"/>
    <property type="match status" value="1"/>
</dbReference>
<dbReference type="InterPro" id="IPR036259">
    <property type="entry name" value="MFS_trans_sf"/>
</dbReference>
<dbReference type="EMBL" id="QGML01000617">
    <property type="protein sequence ID" value="TVY91205.1"/>
    <property type="molecule type" value="Genomic_DNA"/>
</dbReference>
<dbReference type="Proteomes" id="UP000315522">
    <property type="component" value="Unassembled WGS sequence"/>
</dbReference>
<dbReference type="AlphaFoldDB" id="A0A559ME04"/>
<keyword evidence="5 7" id="KW-0472">Membrane</keyword>
<evidence type="ECO:0000256" key="5">
    <source>
        <dbReference type="ARBA" id="ARBA00023136"/>
    </source>
</evidence>
<feature type="transmembrane region" description="Helical" evidence="7">
    <location>
        <begin position="330"/>
        <end position="352"/>
    </location>
</feature>
<feature type="transmembrane region" description="Helical" evidence="7">
    <location>
        <begin position="226"/>
        <end position="246"/>
    </location>
</feature>
<gene>
    <name evidence="8" type="ORF">LAWI1_G003627</name>
</gene>
<feature type="transmembrane region" description="Helical" evidence="7">
    <location>
        <begin position="194"/>
        <end position="214"/>
    </location>
</feature>
<dbReference type="FunFam" id="1.20.1250.20:FF:000064">
    <property type="entry name" value="MFS allantoate transporter"/>
    <property type="match status" value="1"/>
</dbReference>
<dbReference type="PANTHER" id="PTHR43791:SF103">
    <property type="entry name" value="MAJOR FACILITATOR SUPERFAMILY (MFS) PROFILE DOMAIN-CONTAINING PROTEIN-RELATED"/>
    <property type="match status" value="1"/>
</dbReference>
<feature type="transmembrane region" description="Helical" evidence="7">
    <location>
        <begin position="444"/>
        <end position="468"/>
    </location>
</feature>
<feature type="transmembrane region" description="Helical" evidence="7">
    <location>
        <begin position="158"/>
        <end position="182"/>
    </location>
</feature>
<evidence type="ECO:0000313" key="9">
    <source>
        <dbReference type="Proteomes" id="UP000315522"/>
    </source>
</evidence>
<dbReference type="InterPro" id="IPR011701">
    <property type="entry name" value="MFS"/>
</dbReference>
<feature type="transmembrane region" description="Helical" evidence="7">
    <location>
        <begin position="292"/>
        <end position="318"/>
    </location>
</feature>
<evidence type="ECO:0000256" key="2">
    <source>
        <dbReference type="ARBA" id="ARBA00022448"/>
    </source>
</evidence>
<dbReference type="GO" id="GO:0022857">
    <property type="term" value="F:transmembrane transporter activity"/>
    <property type="evidence" value="ECO:0007669"/>
    <property type="project" value="InterPro"/>
</dbReference>
<comment type="subcellular location">
    <subcellularLocation>
        <location evidence="1">Membrane</location>
        <topology evidence="1">Multi-pass membrane protein</topology>
    </subcellularLocation>
</comment>
<accession>A0A559ME04</accession>
<comment type="caution">
    <text evidence="8">The sequence shown here is derived from an EMBL/GenBank/DDBJ whole genome shotgun (WGS) entry which is preliminary data.</text>
</comment>
<evidence type="ECO:0000256" key="3">
    <source>
        <dbReference type="ARBA" id="ARBA00022692"/>
    </source>
</evidence>
<proteinExistence type="inferred from homology"/>
<dbReference type="SUPFAM" id="SSF103473">
    <property type="entry name" value="MFS general substrate transporter"/>
    <property type="match status" value="1"/>
</dbReference>
<feature type="transmembrane region" description="Helical" evidence="7">
    <location>
        <begin position="383"/>
        <end position="405"/>
    </location>
</feature>
<sequence>MRYDEKILALPVIETPDSLPERGIISNDLALKALEKRVLRKTDMVILPMVLNRCASYSSFSVSMPQERSIVEINPSSDLDKQSLSYASVYGLITDLHLHGTQYSWTSSMFYVGQLVSEFPCMYLMSRLPLTKFIGCTIIVWGAICMCLAAPTTYGGFLAVRFCLGMAEGAVSPAFITITSMWYKKNEHPLRIGCWISCNALAQVIGSLLMYGIGQHNTSSIAAWRLMFIICGVLTSVTGVVFVFIMPSGPETAWFLTPEERLAAGRRLASQHDGGDKTNFSMAQLKEAAFDFNAYAAFAFGVLVTAPSIVLTFASLIIKELGYTSGATLLYGSPSGAVQLVAIWIGIIACQIWPNRRCVITICLIAIPFTGCIMLLVLPERGWPVIVGAWLGCCISSIFSLTMTLNASNVRGNTKKSVINTLYFIGYCAGCIAFPQLWTSYAAPRYLAGVIVSIAAWGVLVFLMLLYWSHASRQNKKRDRLQSESQVALYEPGQDVTDKQDMTFRYST</sequence>
<evidence type="ECO:0000256" key="1">
    <source>
        <dbReference type="ARBA" id="ARBA00004141"/>
    </source>
</evidence>
<evidence type="ECO:0000256" key="6">
    <source>
        <dbReference type="ARBA" id="ARBA00037968"/>
    </source>
</evidence>
<organism evidence="8 9">
    <name type="scientific">Lachnellula willkommii</name>
    <dbReference type="NCBI Taxonomy" id="215461"/>
    <lineage>
        <taxon>Eukaryota</taxon>
        <taxon>Fungi</taxon>
        <taxon>Dikarya</taxon>
        <taxon>Ascomycota</taxon>
        <taxon>Pezizomycotina</taxon>
        <taxon>Leotiomycetes</taxon>
        <taxon>Helotiales</taxon>
        <taxon>Lachnaceae</taxon>
        <taxon>Lachnellula</taxon>
    </lineage>
</organism>
<keyword evidence="3 7" id="KW-0812">Transmembrane</keyword>
<protein>
    <submittedName>
        <fullName evidence="8">Putative transporter</fullName>
    </submittedName>
</protein>
<keyword evidence="4 7" id="KW-1133">Transmembrane helix</keyword>
<dbReference type="Gene3D" id="1.20.1250.20">
    <property type="entry name" value="MFS general substrate transporter like domains"/>
    <property type="match status" value="2"/>
</dbReference>
<evidence type="ECO:0000313" key="8">
    <source>
        <dbReference type="EMBL" id="TVY91205.1"/>
    </source>
</evidence>
<feature type="transmembrane region" description="Helical" evidence="7">
    <location>
        <begin position="417"/>
        <end position="438"/>
    </location>
</feature>
<feature type="transmembrane region" description="Helical" evidence="7">
    <location>
        <begin position="133"/>
        <end position="152"/>
    </location>
</feature>
<comment type="similarity">
    <text evidence="6">Belongs to the major facilitator superfamily. Allantoate permease family.</text>
</comment>
<evidence type="ECO:0000256" key="4">
    <source>
        <dbReference type="ARBA" id="ARBA00022989"/>
    </source>
</evidence>
<evidence type="ECO:0000256" key="7">
    <source>
        <dbReference type="SAM" id="Phobius"/>
    </source>
</evidence>
<dbReference type="GO" id="GO:0016020">
    <property type="term" value="C:membrane"/>
    <property type="evidence" value="ECO:0007669"/>
    <property type="project" value="UniProtKB-SubCell"/>
</dbReference>
<dbReference type="Pfam" id="PF07690">
    <property type="entry name" value="MFS_1"/>
    <property type="match status" value="1"/>
</dbReference>
<reference evidence="8 9" key="1">
    <citation type="submission" date="2018-05" db="EMBL/GenBank/DDBJ databases">
        <title>Genome sequencing and assembly of the regulated plant pathogen Lachnellula willkommii and related sister species for the development of diagnostic species identification markers.</title>
        <authorList>
            <person name="Giroux E."/>
            <person name="Bilodeau G."/>
        </authorList>
    </citation>
    <scope>NUCLEOTIDE SEQUENCE [LARGE SCALE GENOMIC DNA]</scope>
    <source>
        <strain evidence="8 9">CBS 172.35</strain>
    </source>
</reference>
<name>A0A559ME04_9HELO</name>
<feature type="transmembrane region" description="Helical" evidence="7">
    <location>
        <begin position="359"/>
        <end position="377"/>
    </location>
</feature>
<keyword evidence="9" id="KW-1185">Reference proteome</keyword>
<keyword evidence="2" id="KW-0813">Transport</keyword>